<dbReference type="HOGENOM" id="CLU_1130678_0_0_1"/>
<keyword evidence="1" id="KW-1133">Transmembrane helix</keyword>
<name>D8SKJ6_SELML</name>
<evidence type="ECO:0000256" key="1">
    <source>
        <dbReference type="SAM" id="Phobius"/>
    </source>
</evidence>
<dbReference type="Proteomes" id="UP000001514">
    <property type="component" value="Unassembled WGS sequence"/>
</dbReference>
<keyword evidence="1" id="KW-0812">Transmembrane</keyword>
<keyword evidence="1" id="KW-0472">Membrane</keyword>
<proteinExistence type="predicted"/>
<feature type="signal peptide" evidence="2">
    <location>
        <begin position="1"/>
        <end position="23"/>
    </location>
</feature>
<dbReference type="KEGG" id="smo:SELMODRAFT_423093"/>
<dbReference type="InParanoid" id="D8SKJ6"/>
<reference evidence="3 4" key="1">
    <citation type="journal article" date="2011" name="Science">
        <title>The Selaginella genome identifies genetic changes associated with the evolution of vascular plants.</title>
        <authorList>
            <person name="Banks J.A."/>
            <person name="Nishiyama T."/>
            <person name="Hasebe M."/>
            <person name="Bowman J.L."/>
            <person name="Gribskov M."/>
            <person name="dePamphilis C."/>
            <person name="Albert V.A."/>
            <person name="Aono N."/>
            <person name="Aoyama T."/>
            <person name="Ambrose B.A."/>
            <person name="Ashton N.W."/>
            <person name="Axtell M.J."/>
            <person name="Barker E."/>
            <person name="Barker M.S."/>
            <person name="Bennetzen J.L."/>
            <person name="Bonawitz N.D."/>
            <person name="Chapple C."/>
            <person name="Cheng C."/>
            <person name="Correa L.G."/>
            <person name="Dacre M."/>
            <person name="DeBarry J."/>
            <person name="Dreyer I."/>
            <person name="Elias M."/>
            <person name="Engstrom E.M."/>
            <person name="Estelle M."/>
            <person name="Feng L."/>
            <person name="Finet C."/>
            <person name="Floyd S.K."/>
            <person name="Frommer W.B."/>
            <person name="Fujita T."/>
            <person name="Gramzow L."/>
            <person name="Gutensohn M."/>
            <person name="Harholt J."/>
            <person name="Hattori M."/>
            <person name="Heyl A."/>
            <person name="Hirai T."/>
            <person name="Hiwatashi Y."/>
            <person name="Ishikawa M."/>
            <person name="Iwata M."/>
            <person name="Karol K.G."/>
            <person name="Koehler B."/>
            <person name="Kolukisaoglu U."/>
            <person name="Kubo M."/>
            <person name="Kurata T."/>
            <person name="Lalonde S."/>
            <person name="Li K."/>
            <person name="Li Y."/>
            <person name="Litt A."/>
            <person name="Lyons E."/>
            <person name="Manning G."/>
            <person name="Maruyama T."/>
            <person name="Michael T.P."/>
            <person name="Mikami K."/>
            <person name="Miyazaki S."/>
            <person name="Morinaga S."/>
            <person name="Murata T."/>
            <person name="Mueller-Roeber B."/>
            <person name="Nelson D.R."/>
            <person name="Obara M."/>
            <person name="Oguri Y."/>
            <person name="Olmstead R.G."/>
            <person name="Onodera N."/>
            <person name="Petersen B.L."/>
            <person name="Pils B."/>
            <person name="Prigge M."/>
            <person name="Rensing S.A."/>
            <person name="Riano-Pachon D.M."/>
            <person name="Roberts A.W."/>
            <person name="Sato Y."/>
            <person name="Scheller H.V."/>
            <person name="Schulz B."/>
            <person name="Schulz C."/>
            <person name="Shakirov E.V."/>
            <person name="Shibagaki N."/>
            <person name="Shinohara N."/>
            <person name="Shippen D.E."/>
            <person name="Soerensen I."/>
            <person name="Sotooka R."/>
            <person name="Sugimoto N."/>
            <person name="Sugita M."/>
            <person name="Sumikawa N."/>
            <person name="Tanurdzic M."/>
            <person name="Theissen G."/>
            <person name="Ulvskov P."/>
            <person name="Wakazuki S."/>
            <person name="Weng J.K."/>
            <person name="Willats W.W."/>
            <person name="Wipf D."/>
            <person name="Wolf P.G."/>
            <person name="Yang L."/>
            <person name="Zimmer A.D."/>
            <person name="Zhu Q."/>
            <person name="Mitros T."/>
            <person name="Hellsten U."/>
            <person name="Loque D."/>
            <person name="Otillar R."/>
            <person name="Salamov A."/>
            <person name="Schmutz J."/>
            <person name="Shapiro H."/>
            <person name="Lindquist E."/>
            <person name="Lucas S."/>
            <person name="Rokhsar D."/>
            <person name="Grigoriev I.V."/>
        </authorList>
    </citation>
    <scope>NUCLEOTIDE SEQUENCE [LARGE SCALE GENOMIC DNA]</scope>
</reference>
<organism evidence="4">
    <name type="scientific">Selaginella moellendorffii</name>
    <name type="common">Spikemoss</name>
    <dbReference type="NCBI Taxonomy" id="88036"/>
    <lineage>
        <taxon>Eukaryota</taxon>
        <taxon>Viridiplantae</taxon>
        <taxon>Streptophyta</taxon>
        <taxon>Embryophyta</taxon>
        <taxon>Tracheophyta</taxon>
        <taxon>Lycopodiopsida</taxon>
        <taxon>Selaginellales</taxon>
        <taxon>Selaginellaceae</taxon>
        <taxon>Selaginella</taxon>
    </lineage>
</organism>
<protein>
    <recommendedName>
        <fullName evidence="5">PGG domain-containing protein</fullName>
    </recommendedName>
</protein>
<dbReference type="AlphaFoldDB" id="D8SKJ6"/>
<dbReference type="EMBL" id="GL377625">
    <property type="protein sequence ID" value="EFJ14860.1"/>
    <property type="molecule type" value="Genomic_DNA"/>
</dbReference>
<dbReference type="Gramene" id="EFJ14860">
    <property type="protein sequence ID" value="EFJ14860"/>
    <property type="gene ID" value="SELMODRAFT_423093"/>
</dbReference>
<keyword evidence="4" id="KW-1185">Reference proteome</keyword>
<gene>
    <name evidence="3" type="ORF">SELMODRAFT_423093</name>
</gene>
<feature type="transmembrane region" description="Helical" evidence="1">
    <location>
        <begin position="82"/>
        <end position="103"/>
    </location>
</feature>
<evidence type="ECO:0000256" key="2">
    <source>
        <dbReference type="SAM" id="SignalP"/>
    </source>
</evidence>
<sequence length="246" mass="27210">MAARTPWCMWLVLVCAVVAVSSAGDQTDEAWRLQVTAMIHESFGTGAASLPRSDPLSIGGVFLGFAAVLIIGIASKSDGDKVITFLSDLMAFLAAIAFVGYMFAGNNLRSEALDLSFSFSLQTWMIFASVGFYSTKKVIDSSSWRKMVAVYVTLAYYILRKMEKEVRRQGRWLVHLCTGLQHSAAIAKLPLPSTPKKASNHGIMKLSAFPELVIKMARSFITSLTQGNQVKYWIRIITTFHCFEMD</sequence>
<accession>D8SKJ6</accession>
<evidence type="ECO:0000313" key="3">
    <source>
        <dbReference type="EMBL" id="EFJ14860.1"/>
    </source>
</evidence>
<evidence type="ECO:0000313" key="4">
    <source>
        <dbReference type="Proteomes" id="UP000001514"/>
    </source>
</evidence>
<keyword evidence="2" id="KW-0732">Signal</keyword>
<feature type="transmembrane region" description="Helical" evidence="1">
    <location>
        <begin position="56"/>
        <end position="75"/>
    </location>
</feature>
<feature type="chain" id="PRO_5003122800" description="PGG domain-containing protein" evidence="2">
    <location>
        <begin position="24"/>
        <end position="246"/>
    </location>
</feature>
<evidence type="ECO:0008006" key="5">
    <source>
        <dbReference type="Google" id="ProtNLM"/>
    </source>
</evidence>